<organism evidence="2 3">
    <name type="scientific">Arthrobacter stackebrandtii</name>
    <dbReference type="NCBI Taxonomy" id="272161"/>
    <lineage>
        <taxon>Bacteria</taxon>
        <taxon>Bacillati</taxon>
        <taxon>Actinomycetota</taxon>
        <taxon>Actinomycetes</taxon>
        <taxon>Micrococcales</taxon>
        <taxon>Micrococcaceae</taxon>
        <taxon>Arthrobacter</taxon>
    </lineage>
</organism>
<protein>
    <submittedName>
        <fullName evidence="2">Uncharacterized protein</fullName>
    </submittedName>
</protein>
<keyword evidence="3" id="KW-1185">Reference proteome</keyword>
<accession>A0ABS4Z105</accession>
<comment type="caution">
    <text evidence="2">The sequence shown here is derived from an EMBL/GenBank/DDBJ whole genome shotgun (WGS) entry which is preliminary data.</text>
</comment>
<evidence type="ECO:0000313" key="2">
    <source>
        <dbReference type="EMBL" id="MBP2414731.1"/>
    </source>
</evidence>
<evidence type="ECO:0000256" key="1">
    <source>
        <dbReference type="SAM" id="MobiDB-lite"/>
    </source>
</evidence>
<gene>
    <name evidence="2" type="ORF">JOF48_003530</name>
</gene>
<sequence>MIEVRKASVASFSLHPVGAGEEEVRMPTPEGR</sequence>
<reference evidence="2 3" key="1">
    <citation type="submission" date="2021-03" db="EMBL/GenBank/DDBJ databases">
        <title>Sequencing the genomes of 1000 actinobacteria strains.</title>
        <authorList>
            <person name="Klenk H.-P."/>
        </authorList>
    </citation>
    <scope>NUCLEOTIDE SEQUENCE [LARGE SCALE GENOMIC DNA]</scope>
    <source>
        <strain evidence="2 3">DSM 16005</strain>
    </source>
</reference>
<dbReference type="Proteomes" id="UP000711614">
    <property type="component" value="Unassembled WGS sequence"/>
</dbReference>
<proteinExistence type="predicted"/>
<name>A0ABS4Z105_9MICC</name>
<feature type="region of interest" description="Disordered" evidence="1">
    <location>
        <begin position="1"/>
        <end position="32"/>
    </location>
</feature>
<evidence type="ECO:0000313" key="3">
    <source>
        <dbReference type="Proteomes" id="UP000711614"/>
    </source>
</evidence>
<dbReference type="EMBL" id="JAGIOI010000001">
    <property type="protein sequence ID" value="MBP2414731.1"/>
    <property type="molecule type" value="Genomic_DNA"/>
</dbReference>